<accession>A0ACC0NJR5</accession>
<name>A0ACC0NJR5_RHOML</name>
<dbReference type="Proteomes" id="UP001062846">
    <property type="component" value="Chromosome 6"/>
</dbReference>
<evidence type="ECO:0000313" key="2">
    <source>
        <dbReference type="Proteomes" id="UP001062846"/>
    </source>
</evidence>
<proteinExistence type="predicted"/>
<reference evidence="1" key="1">
    <citation type="submission" date="2022-02" db="EMBL/GenBank/DDBJ databases">
        <title>Plant Genome Project.</title>
        <authorList>
            <person name="Zhang R.-G."/>
        </authorList>
    </citation>
    <scope>NUCLEOTIDE SEQUENCE</scope>
    <source>
        <strain evidence="1">AT1</strain>
    </source>
</reference>
<dbReference type="EMBL" id="CM046393">
    <property type="protein sequence ID" value="KAI8552853.1"/>
    <property type="molecule type" value="Genomic_DNA"/>
</dbReference>
<keyword evidence="2" id="KW-1185">Reference proteome</keyword>
<protein>
    <submittedName>
        <fullName evidence="1">Uncharacterized protein</fullName>
    </submittedName>
</protein>
<gene>
    <name evidence="1" type="ORF">RHMOL_Rhmol06G0300200</name>
</gene>
<comment type="caution">
    <text evidence="1">The sequence shown here is derived from an EMBL/GenBank/DDBJ whole genome shotgun (WGS) entry which is preliminary data.</text>
</comment>
<organism evidence="1 2">
    <name type="scientific">Rhododendron molle</name>
    <name type="common">Chinese azalea</name>
    <name type="synonym">Azalea mollis</name>
    <dbReference type="NCBI Taxonomy" id="49168"/>
    <lineage>
        <taxon>Eukaryota</taxon>
        <taxon>Viridiplantae</taxon>
        <taxon>Streptophyta</taxon>
        <taxon>Embryophyta</taxon>
        <taxon>Tracheophyta</taxon>
        <taxon>Spermatophyta</taxon>
        <taxon>Magnoliopsida</taxon>
        <taxon>eudicotyledons</taxon>
        <taxon>Gunneridae</taxon>
        <taxon>Pentapetalae</taxon>
        <taxon>asterids</taxon>
        <taxon>Ericales</taxon>
        <taxon>Ericaceae</taxon>
        <taxon>Ericoideae</taxon>
        <taxon>Rhodoreae</taxon>
        <taxon>Rhododendron</taxon>
    </lineage>
</organism>
<sequence length="232" mass="24546">MVNWDTVCRSKSCGGLGIRKAGSTNRALLCKLGWRVSTAHDPPWIQLLHKKYLKGHTLRNWPAHKKASHVWKSIIKTRDIVLKNLKWIVGDGQDISFWHDWWCGTSPLVEMHPGDHVESSKVADFISESKDWKLHALNFPVSSNAPRSIMSSKLILFFLIGALVCTTIASGQGFADGTGSGSDQSGAGSGGNASGGVVSAGTGIAADSSYGSSTGAGNAISTGDGVVIGGER</sequence>
<evidence type="ECO:0000313" key="1">
    <source>
        <dbReference type="EMBL" id="KAI8552853.1"/>
    </source>
</evidence>